<dbReference type="GO" id="GO:0090158">
    <property type="term" value="P:endoplasmic reticulum membrane organization"/>
    <property type="evidence" value="ECO:0007669"/>
    <property type="project" value="TreeGrafter"/>
</dbReference>
<dbReference type="InterPro" id="IPR008962">
    <property type="entry name" value="PapD-like_sf"/>
</dbReference>
<dbReference type="GO" id="GO:0061817">
    <property type="term" value="P:endoplasmic reticulum-plasma membrane tethering"/>
    <property type="evidence" value="ECO:0007669"/>
    <property type="project" value="TreeGrafter"/>
</dbReference>
<dbReference type="Gene3D" id="2.60.40.10">
    <property type="entry name" value="Immunoglobulins"/>
    <property type="match status" value="1"/>
</dbReference>
<evidence type="ECO:0000313" key="11">
    <source>
        <dbReference type="RefSeq" id="XP_015585896.1"/>
    </source>
</evidence>
<feature type="domain" description="MSP" evidence="9">
    <location>
        <begin position="7"/>
        <end position="129"/>
    </location>
</feature>
<dbReference type="KEGG" id="ccin:107263333"/>
<dbReference type="GeneID" id="107263333"/>
<gene>
    <name evidence="11" type="primary">LOC107263333</name>
</gene>
<dbReference type="PANTHER" id="PTHR10809:SF6">
    <property type="entry name" value="AT11025P-RELATED"/>
    <property type="match status" value="1"/>
</dbReference>
<keyword evidence="3 8" id="KW-0812">Transmembrane</keyword>
<keyword evidence="10" id="KW-1185">Reference proteome</keyword>
<protein>
    <submittedName>
        <fullName evidence="11">Vesicle-associated membrane protein-associated protein B</fullName>
    </submittedName>
</protein>
<dbReference type="GO" id="GO:0005886">
    <property type="term" value="C:plasma membrane"/>
    <property type="evidence" value="ECO:0007669"/>
    <property type="project" value="TreeGrafter"/>
</dbReference>
<accession>A0AAJ7FD55</accession>
<proteinExistence type="inferred from homology"/>
<comment type="similarity">
    <text evidence="2">Belongs to the VAMP-associated protein (VAP) (TC 9.B.17) family.</text>
</comment>
<evidence type="ECO:0000256" key="6">
    <source>
        <dbReference type="SAM" id="Coils"/>
    </source>
</evidence>
<dbReference type="CTD" id="31349"/>
<feature type="region of interest" description="Disordered" evidence="7">
    <location>
        <begin position="132"/>
        <end position="153"/>
    </location>
</feature>
<sequence>MSKPQQVLQIEPKSELKFTGPFIGIPVTAYMKLTNPTDNKVYFKIKTTAPKRYCVRPNSGSLKPKQTINVAVTLQSHDFDPAEKKKHKFMVQTLLAPEDDTDQYFLNDNVWKGVNPEQLMDSKLKCVFETPTSSEPADKQAASTTGAKLGTSATNGKDDKCVGDWAGASTKLVKVEDELARAAQEVTLLRADESCLRQENLQLREELLKLRNTVMGTASVTSGNMAAIPGTTSHTDSLLNVTTTSVLIAIAMVVVGYLLGKLI</sequence>
<comment type="subcellular location">
    <subcellularLocation>
        <location evidence="1">Membrane</location>
        <topology evidence="1">Single-pass type IV membrane protein</topology>
    </subcellularLocation>
</comment>
<dbReference type="GO" id="GO:0033149">
    <property type="term" value="F:FFAT motif binding"/>
    <property type="evidence" value="ECO:0007669"/>
    <property type="project" value="TreeGrafter"/>
</dbReference>
<keyword evidence="4 8" id="KW-1133">Transmembrane helix</keyword>
<evidence type="ECO:0000256" key="5">
    <source>
        <dbReference type="ARBA" id="ARBA00023136"/>
    </source>
</evidence>
<dbReference type="Proteomes" id="UP000694920">
    <property type="component" value="Unplaced"/>
</dbReference>
<dbReference type="RefSeq" id="XP_015585896.1">
    <property type="nucleotide sequence ID" value="XM_015730410.2"/>
</dbReference>
<reference evidence="11" key="1">
    <citation type="submission" date="2025-08" db="UniProtKB">
        <authorList>
            <consortium name="RefSeq"/>
        </authorList>
    </citation>
    <scope>IDENTIFICATION</scope>
</reference>
<dbReference type="GO" id="GO:0005789">
    <property type="term" value="C:endoplasmic reticulum membrane"/>
    <property type="evidence" value="ECO:0007669"/>
    <property type="project" value="InterPro"/>
</dbReference>
<organism evidence="10 11">
    <name type="scientific">Cephus cinctus</name>
    <name type="common">Wheat stem sawfly</name>
    <dbReference type="NCBI Taxonomy" id="211228"/>
    <lineage>
        <taxon>Eukaryota</taxon>
        <taxon>Metazoa</taxon>
        <taxon>Ecdysozoa</taxon>
        <taxon>Arthropoda</taxon>
        <taxon>Hexapoda</taxon>
        <taxon>Insecta</taxon>
        <taxon>Pterygota</taxon>
        <taxon>Neoptera</taxon>
        <taxon>Endopterygota</taxon>
        <taxon>Hymenoptera</taxon>
        <taxon>Cephoidea</taxon>
        <taxon>Cephidae</taxon>
        <taxon>Cephus</taxon>
    </lineage>
</organism>
<dbReference type="PROSITE" id="PS50202">
    <property type="entry name" value="MSP"/>
    <property type="match status" value="1"/>
</dbReference>
<dbReference type="InterPro" id="IPR013783">
    <property type="entry name" value="Ig-like_fold"/>
</dbReference>
<evidence type="ECO:0000256" key="8">
    <source>
        <dbReference type="SAM" id="Phobius"/>
    </source>
</evidence>
<evidence type="ECO:0000256" key="7">
    <source>
        <dbReference type="SAM" id="MobiDB-lite"/>
    </source>
</evidence>
<keyword evidence="6" id="KW-0175">Coiled coil</keyword>
<dbReference type="SUPFAM" id="SSF49354">
    <property type="entry name" value="PapD-like"/>
    <property type="match status" value="1"/>
</dbReference>
<evidence type="ECO:0000256" key="4">
    <source>
        <dbReference type="ARBA" id="ARBA00022989"/>
    </source>
</evidence>
<evidence type="ECO:0000256" key="3">
    <source>
        <dbReference type="ARBA" id="ARBA00022692"/>
    </source>
</evidence>
<evidence type="ECO:0000313" key="10">
    <source>
        <dbReference type="Proteomes" id="UP000694920"/>
    </source>
</evidence>
<dbReference type="InterPro" id="IPR000535">
    <property type="entry name" value="MSP_dom"/>
</dbReference>
<feature type="coiled-coil region" evidence="6">
    <location>
        <begin position="172"/>
        <end position="213"/>
    </location>
</feature>
<keyword evidence="5 8" id="KW-0472">Membrane</keyword>
<dbReference type="PIRSF" id="PIRSF019693">
    <property type="entry name" value="VAMP-associated"/>
    <property type="match status" value="1"/>
</dbReference>
<feature type="transmembrane region" description="Helical" evidence="8">
    <location>
        <begin position="238"/>
        <end position="259"/>
    </location>
</feature>
<dbReference type="PANTHER" id="PTHR10809">
    <property type="entry name" value="VESICLE-ASSOCIATED MEMBRANE PROTEIN-ASSOCIATED PROTEIN"/>
    <property type="match status" value="1"/>
</dbReference>
<name>A0AAJ7FD55_CEPCN</name>
<evidence type="ECO:0000256" key="1">
    <source>
        <dbReference type="ARBA" id="ARBA00004211"/>
    </source>
</evidence>
<evidence type="ECO:0000256" key="2">
    <source>
        <dbReference type="ARBA" id="ARBA00008932"/>
    </source>
</evidence>
<dbReference type="Pfam" id="PF00635">
    <property type="entry name" value="Motile_Sperm"/>
    <property type="match status" value="1"/>
</dbReference>
<dbReference type="AlphaFoldDB" id="A0AAJ7FD55"/>
<evidence type="ECO:0000259" key="9">
    <source>
        <dbReference type="PROSITE" id="PS50202"/>
    </source>
</evidence>
<dbReference type="InterPro" id="IPR016763">
    <property type="entry name" value="VAP"/>
</dbReference>